<organism evidence="1 2">
    <name type="scientific">Flectobacillus roseus</name>
    <dbReference type="NCBI Taxonomy" id="502259"/>
    <lineage>
        <taxon>Bacteria</taxon>
        <taxon>Pseudomonadati</taxon>
        <taxon>Bacteroidota</taxon>
        <taxon>Cytophagia</taxon>
        <taxon>Cytophagales</taxon>
        <taxon>Flectobacillaceae</taxon>
        <taxon>Flectobacillus</taxon>
    </lineage>
</organism>
<evidence type="ECO:0000313" key="2">
    <source>
        <dbReference type="Proteomes" id="UP001236507"/>
    </source>
</evidence>
<protein>
    <submittedName>
        <fullName evidence="1">Uncharacterized protein</fullName>
    </submittedName>
</protein>
<dbReference type="EMBL" id="JASHIF010000002">
    <property type="protein sequence ID" value="MDI9858339.1"/>
    <property type="molecule type" value="Genomic_DNA"/>
</dbReference>
<reference evidence="1 2" key="1">
    <citation type="submission" date="2023-05" db="EMBL/GenBank/DDBJ databases">
        <title>Novel species of genus Flectobacillus isolated from stream in China.</title>
        <authorList>
            <person name="Lu H."/>
        </authorList>
    </citation>
    <scope>NUCLEOTIDE SEQUENCE [LARGE SCALE GENOMIC DNA]</scope>
    <source>
        <strain evidence="1 2">KCTC 42575</strain>
    </source>
</reference>
<accession>A0ABT6Y4E7</accession>
<comment type="caution">
    <text evidence="1">The sequence shown here is derived from an EMBL/GenBank/DDBJ whole genome shotgun (WGS) entry which is preliminary data.</text>
</comment>
<sequence>MRKSLNRKVTYPTGKGAFTMERKWANALKADKKLRVKIEVKYDRIEVQSTLMLHIQLEILITQKQFLINNMDFLERICQNIVSVFDEETYYVKFKLEIYTQGDGLGYHGICFDLQNIAITKYSLDTKKLDDNINMWLWDWWNQTCSSENRWNKAELTVYKDGKYEVRTWWDSEFQILLYGEDN</sequence>
<proteinExistence type="predicted"/>
<dbReference type="RefSeq" id="WP_283343576.1">
    <property type="nucleotide sequence ID" value="NZ_JASHIF010000002.1"/>
</dbReference>
<gene>
    <name evidence="1" type="ORF">QM524_03845</name>
</gene>
<name>A0ABT6Y4E7_9BACT</name>
<evidence type="ECO:0000313" key="1">
    <source>
        <dbReference type="EMBL" id="MDI9858339.1"/>
    </source>
</evidence>
<dbReference type="Proteomes" id="UP001236507">
    <property type="component" value="Unassembled WGS sequence"/>
</dbReference>
<keyword evidence="2" id="KW-1185">Reference proteome</keyword>